<evidence type="ECO:0000256" key="1">
    <source>
        <dbReference type="SAM" id="MobiDB-lite"/>
    </source>
</evidence>
<gene>
    <name evidence="2" type="ORF">D3273_22680</name>
</gene>
<reference evidence="2 3" key="2">
    <citation type="submission" date="2019-02" db="EMBL/GenBank/DDBJ databases">
        <title>'Lichenibacterium ramalinii' gen. nov. sp. nov., 'Lichenibacterium minor' gen. nov. sp. nov.</title>
        <authorList>
            <person name="Pankratov T."/>
        </authorList>
    </citation>
    <scope>NUCLEOTIDE SEQUENCE [LARGE SCALE GENOMIC DNA]</scope>
    <source>
        <strain evidence="2 3">RmlP026</strain>
    </source>
</reference>
<dbReference type="AlphaFoldDB" id="A0A4V1RU26"/>
<feature type="compositionally biased region" description="Low complexity" evidence="1">
    <location>
        <begin position="50"/>
        <end position="92"/>
    </location>
</feature>
<accession>A0A4V1RU26</accession>
<dbReference type="OrthoDB" id="7226450at2"/>
<sequence>MGWIPYPTALSGNAGTPQAAAQQQAMGRPQAQMSHPQLMGQLLRGGGQGMAAQPQAQPTQQMAQAPAGQGADPFAAARAAVAQHTGQAMPQATPQPAPPSGQAGAQGSQFGALDPSTLSSSAQSGLDNLKQMIGRKSDRRLKSEVSRIDTLPNGLPVYRYRLEGGPFEVGCMADEVAVVRPDATWIDPDDGFARVDYSKVVL</sequence>
<protein>
    <recommendedName>
        <fullName evidence="4">Tail fiber domain-containing protein</fullName>
    </recommendedName>
</protein>
<keyword evidence="3" id="KW-1185">Reference proteome</keyword>
<dbReference type="Proteomes" id="UP000290759">
    <property type="component" value="Unassembled WGS sequence"/>
</dbReference>
<feature type="compositionally biased region" description="Low complexity" evidence="1">
    <location>
        <begin position="14"/>
        <end position="42"/>
    </location>
</feature>
<evidence type="ECO:0008006" key="4">
    <source>
        <dbReference type="Google" id="ProtNLM"/>
    </source>
</evidence>
<feature type="region of interest" description="Disordered" evidence="1">
    <location>
        <begin position="1"/>
        <end position="123"/>
    </location>
</feature>
<dbReference type="RefSeq" id="WP_129229175.1">
    <property type="nucleotide sequence ID" value="NZ_QYBB01000043.1"/>
</dbReference>
<name>A0A4V1RU26_9HYPH</name>
<dbReference type="EMBL" id="QYBB01000043">
    <property type="protein sequence ID" value="RYC29684.1"/>
    <property type="molecule type" value="Genomic_DNA"/>
</dbReference>
<evidence type="ECO:0000313" key="3">
    <source>
        <dbReference type="Proteomes" id="UP000290759"/>
    </source>
</evidence>
<proteinExistence type="predicted"/>
<comment type="caution">
    <text evidence="2">The sequence shown here is derived from an EMBL/GenBank/DDBJ whole genome shotgun (WGS) entry which is preliminary data.</text>
</comment>
<organism evidence="2 3">
    <name type="scientific">Lichenibacterium minor</name>
    <dbReference type="NCBI Taxonomy" id="2316528"/>
    <lineage>
        <taxon>Bacteria</taxon>
        <taxon>Pseudomonadati</taxon>
        <taxon>Pseudomonadota</taxon>
        <taxon>Alphaproteobacteria</taxon>
        <taxon>Hyphomicrobiales</taxon>
        <taxon>Lichenihabitantaceae</taxon>
        <taxon>Lichenibacterium</taxon>
    </lineage>
</organism>
<evidence type="ECO:0000313" key="2">
    <source>
        <dbReference type="EMBL" id="RYC29684.1"/>
    </source>
</evidence>
<reference evidence="2 3" key="1">
    <citation type="submission" date="2018-12" db="EMBL/GenBank/DDBJ databases">
        <authorList>
            <person name="Grouzdev D.S."/>
            <person name="Krutkina M.S."/>
        </authorList>
    </citation>
    <scope>NUCLEOTIDE SEQUENCE [LARGE SCALE GENOMIC DNA]</scope>
    <source>
        <strain evidence="2 3">RmlP026</strain>
    </source>
</reference>
<feature type="compositionally biased region" description="Low complexity" evidence="1">
    <location>
        <begin position="100"/>
        <end position="112"/>
    </location>
</feature>